<evidence type="ECO:0000256" key="4">
    <source>
        <dbReference type="ARBA" id="ARBA00022679"/>
    </source>
</evidence>
<feature type="active site" description="Nucleophile" evidence="9">
    <location>
        <position position="142"/>
    </location>
</feature>
<keyword evidence="6 9" id="KW-0133">Cell shape</keyword>
<keyword evidence="5" id="KW-0378">Hydrolase</keyword>
<dbReference type="Proteomes" id="UP001063782">
    <property type="component" value="Chromosome"/>
</dbReference>
<name>A0ABY6F5H2_9GAMM</name>
<dbReference type="PANTHER" id="PTHR30582:SF24">
    <property type="entry name" value="L,D-TRANSPEPTIDASE ERFK_SRFK-RELATED"/>
    <property type="match status" value="1"/>
</dbReference>
<sequence length="166" mass="18376">MAHSTYLLVDTKQQTLSLYQDDSLLRSFAVSTAKNGTGQMEGSGCTPLGKHRIAQKFGDDLPANAVFVARKFTGELYDEQLGKSFPDRDWILGRILWLDGCEEGVNQGNDADGVCVDSKSRYIYIHGTPDSEPMGVPLSHGCVRMRNDDIVWLYEQVDVGMTVLIV</sequence>
<feature type="domain" description="L,D-TPase catalytic" evidence="10">
    <location>
        <begin position="5"/>
        <end position="166"/>
    </location>
</feature>
<dbReference type="RefSeq" id="WP_263076851.1">
    <property type="nucleotide sequence ID" value="NZ_CP089977.1"/>
</dbReference>
<dbReference type="EMBL" id="CP089977">
    <property type="protein sequence ID" value="UXZ05350.1"/>
    <property type="molecule type" value="Genomic_DNA"/>
</dbReference>
<dbReference type="Pfam" id="PF03734">
    <property type="entry name" value="YkuD"/>
    <property type="match status" value="1"/>
</dbReference>
<dbReference type="Gene3D" id="2.40.440.10">
    <property type="entry name" value="L,D-transpeptidase catalytic domain-like"/>
    <property type="match status" value="1"/>
</dbReference>
<feature type="active site" description="Proton donor/acceptor" evidence="9">
    <location>
        <position position="126"/>
    </location>
</feature>
<proteinExistence type="inferred from homology"/>
<dbReference type="InterPro" id="IPR050979">
    <property type="entry name" value="LD-transpeptidase"/>
</dbReference>
<keyword evidence="3" id="KW-0328">Glycosyltransferase</keyword>
<reference evidence="11" key="1">
    <citation type="submission" date="2021-12" db="EMBL/GenBank/DDBJ databases">
        <title>taxonomy of Moraxella sp. ZY201224.</title>
        <authorList>
            <person name="Li F."/>
        </authorList>
    </citation>
    <scope>NUCLEOTIDE SEQUENCE</scope>
    <source>
        <strain evidence="11">ZY201224</strain>
    </source>
</reference>
<gene>
    <name evidence="11" type="ORF">LU297_02565</name>
</gene>
<keyword evidence="4" id="KW-0808">Transferase</keyword>
<comment type="pathway">
    <text evidence="1 9">Cell wall biogenesis; peptidoglycan biosynthesis.</text>
</comment>
<evidence type="ECO:0000313" key="11">
    <source>
        <dbReference type="EMBL" id="UXZ05350.1"/>
    </source>
</evidence>
<organism evidence="11 12">
    <name type="scientific">Moraxella nasicaprae</name>
    <dbReference type="NCBI Taxonomy" id="2904122"/>
    <lineage>
        <taxon>Bacteria</taxon>
        <taxon>Pseudomonadati</taxon>
        <taxon>Pseudomonadota</taxon>
        <taxon>Gammaproteobacteria</taxon>
        <taxon>Moraxellales</taxon>
        <taxon>Moraxellaceae</taxon>
        <taxon>Moraxella</taxon>
    </lineage>
</organism>
<comment type="similarity">
    <text evidence="2">Belongs to the YkuD family.</text>
</comment>
<evidence type="ECO:0000313" key="12">
    <source>
        <dbReference type="Proteomes" id="UP001063782"/>
    </source>
</evidence>
<dbReference type="PANTHER" id="PTHR30582">
    <property type="entry name" value="L,D-TRANSPEPTIDASE"/>
    <property type="match status" value="1"/>
</dbReference>
<evidence type="ECO:0000256" key="7">
    <source>
        <dbReference type="ARBA" id="ARBA00022984"/>
    </source>
</evidence>
<dbReference type="InterPro" id="IPR005490">
    <property type="entry name" value="LD_TPept_cat_dom"/>
</dbReference>
<keyword evidence="8 9" id="KW-0961">Cell wall biogenesis/degradation</keyword>
<evidence type="ECO:0000256" key="9">
    <source>
        <dbReference type="PROSITE-ProRule" id="PRU01373"/>
    </source>
</evidence>
<protein>
    <submittedName>
        <fullName evidence="11">L,D-transpeptidase</fullName>
    </submittedName>
</protein>
<dbReference type="PROSITE" id="PS52029">
    <property type="entry name" value="LD_TPASE"/>
    <property type="match status" value="1"/>
</dbReference>
<evidence type="ECO:0000256" key="5">
    <source>
        <dbReference type="ARBA" id="ARBA00022801"/>
    </source>
</evidence>
<keyword evidence="7 9" id="KW-0573">Peptidoglycan synthesis</keyword>
<evidence type="ECO:0000256" key="6">
    <source>
        <dbReference type="ARBA" id="ARBA00022960"/>
    </source>
</evidence>
<keyword evidence="12" id="KW-1185">Reference proteome</keyword>
<evidence type="ECO:0000256" key="2">
    <source>
        <dbReference type="ARBA" id="ARBA00005992"/>
    </source>
</evidence>
<evidence type="ECO:0000256" key="8">
    <source>
        <dbReference type="ARBA" id="ARBA00023316"/>
    </source>
</evidence>
<dbReference type="InterPro" id="IPR038063">
    <property type="entry name" value="Transpep_catalytic_dom"/>
</dbReference>
<dbReference type="SUPFAM" id="SSF141523">
    <property type="entry name" value="L,D-transpeptidase catalytic domain-like"/>
    <property type="match status" value="1"/>
</dbReference>
<accession>A0ABY6F5H2</accession>
<evidence type="ECO:0000259" key="10">
    <source>
        <dbReference type="PROSITE" id="PS52029"/>
    </source>
</evidence>
<evidence type="ECO:0000256" key="1">
    <source>
        <dbReference type="ARBA" id="ARBA00004752"/>
    </source>
</evidence>
<dbReference type="CDD" id="cd16913">
    <property type="entry name" value="YkuD_like"/>
    <property type="match status" value="1"/>
</dbReference>
<evidence type="ECO:0000256" key="3">
    <source>
        <dbReference type="ARBA" id="ARBA00022676"/>
    </source>
</evidence>